<evidence type="ECO:0000313" key="2">
    <source>
        <dbReference type="EMBL" id="QYX76080.1"/>
    </source>
</evidence>
<evidence type="ECO:0000256" key="1">
    <source>
        <dbReference type="SAM" id="MobiDB-lite"/>
    </source>
</evidence>
<protein>
    <submittedName>
        <fullName evidence="2">Uncharacterized protein</fullName>
    </submittedName>
</protein>
<sequence>MAASDPYRGDHLLEVGDDILKLKSLQLQKLALIRIAQLTSGEAKGTRLEQMSDAWPTELRDCWKLYFDEQENDVGRRLNRQAPRYRIVYRFLDPVPDPANRDRRPRLQVLAVGPRYQAEAYERAVSRLARPEVAGERTIQPAHPARQRSGQRAGERSKRAQEDQRQQPRQTSARPRHQR</sequence>
<feature type="compositionally biased region" description="Basic and acidic residues" evidence="1">
    <location>
        <begin position="153"/>
        <end position="166"/>
    </location>
</feature>
<accession>A0ABX8XKK2</accession>
<evidence type="ECO:0000313" key="3">
    <source>
        <dbReference type="Proteomes" id="UP000827138"/>
    </source>
</evidence>
<dbReference type="RefSeq" id="WP_220645217.1">
    <property type="nucleotide sequence ID" value="NZ_CP080647.1"/>
</dbReference>
<dbReference type="EMBL" id="CP080647">
    <property type="protein sequence ID" value="QYX76080.1"/>
    <property type="molecule type" value="Genomic_DNA"/>
</dbReference>
<feature type="region of interest" description="Disordered" evidence="1">
    <location>
        <begin position="131"/>
        <end position="179"/>
    </location>
</feature>
<dbReference type="Proteomes" id="UP000827138">
    <property type="component" value="Chromosome"/>
</dbReference>
<proteinExistence type="predicted"/>
<reference evidence="2 3" key="1">
    <citation type="submission" date="2021-08" db="EMBL/GenBank/DDBJ databases">
        <authorList>
            <person name="Ping M."/>
        </authorList>
    </citation>
    <scope>NUCLEOTIDE SEQUENCE [LARGE SCALE GENOMIC DNA]</scope>
    <source>
        <strain evidence="2 3">MG28</strain>
    </source>
</reference>
<organism evidence="2 3">
    <name type="scientific">Streptomyces akebiae</name>
    <dbReference type="NCBI Taxonomy" id="2865673"/>
    <lineage>
        <taxon>Bacteria</taxon>
        <taxon>Bacillati</taxon>
        <taxon>Actinomycetota</taxon>
        <taxon>Actinomycetes</taxon>
        <taxon>Kitasatosporales</taxon>
        <taxon>Streptomycetaceae</taxon>
        <taxon>Streptomyces</taxon>
    </lineage>
</organism>
<gene>
    <name evidence="2" type="ORF">K1J60_05800</name>
</gene>
<keyword evidence="3" id="KW-1185">Reference proteome</keyword>
<name>A0ABX8XKK2_9ACTN</name>